<dbReference type="AlphaFoldDB" id="A0A0N5BHR2"/>
<protein>
    <submittedName>
        <fullName evidence="4">C2H2-type domain-containing protein</fullName>
    </submittedName>
</protein>
<evidence type="ECO:0000313" key="4">
    <source>
        <dbReference type="WBParaSite" id="SPAL_0000549900.1"/>
    </source>
</evidence>
<sequence length="269" mass="30585">METITTHTYYLPEHQRSDVESYQCLYCPNAVFLTSAGYLKHGKEKHVSQLEEIEADAEAVETYWKLTNELNCPENIGNIIEEDDEEMDDEEYYAIDEDGNVLVLQSPLDEQIEEVESSSNVSERPSTSRDYGNTLNRMAYTMNPPLGLRFTTKHTAGSRNIDNVGNSHENGGESSRRGASTVVSQTVLFKTSCPFCKMEMVKPSLLVRHIYRVHNVINFESIVESKGMPDMELRVDNGRVSFYCCGSFFDSRFTFMEHRKSVHAICAAE</sequence>
<dbReference type="SMART" id="SM00355">
    <property type="entry name" value="ZnF_C2H2"/>
    <property type="match status" value="3"/>
</dbReference>
<feature type="compositionally biased region" description="Polar residues" evidence="1">
    <location>
        <begin position="124"/>
        <end position="133"/>
    </location>
</feature>
<feature type="compositionally biased region" description="Polar residues" evidence="1">
    <location>
        <begin position="157"/>
        <end position="169"/>
    </location>
</feature>
<evidence type="ECO:0000259" key="2">
    <source>
        <dbReference type="PROSITE" id="PS00028"/>
    </source>
</evidence>
<reference evidence="4" key="1">
    <citation type="submission" date="2017-02" db="UniProtKB">
        <authorList>
            <consortium name="WormBaseParasite"/>
        </authorList>
    </citation>
    <scope>IDENTIFICATION</scope>
</reference>
<name>A0A0N5BHR2_STREA</name>
<dbReference type="Proteomes" id="UP000046392">
    <property type="component" value="Unplaced"/>
</dbReference>
<feature type="domain" description="C2H2-type" evidence="2">
    <location>
        <begin position="193"/>
        <end position="214"/>
    </location>
</feature>
<proteinExistence type="predicted"/>
<evidence type="ECO:0000313" key="3">
    <source>
        <dbReference type="Proteomes" id="UP000046392"/>
    </source>
</evidence>
<accession>A0A0N5BHR2</accession>
<dbReference type="PROSITE" id="PS00028">
    <property type="entry name" value="ZINC_FINGER_C2H2_1"/>
    <property type="match status" value="1"/>
</dbReference>
<keyword evidence="3" id="KW-1185">Reference proteome</keyword>
<dbReference type="WBParaSite" id="SPAL_0000549900.1">
    <property type="protein sequence ID" value="SPAL_0000549900.1"/>
    <property type="gene ID" value="SPAL_0000549900"/>
</dbReference>
<organism evidence="3 4">
    <name type="scientific">Strongyloides papillosus</name>
    <name type="common">Intestinal threadworm</name>
    <dbReference type="NCBI Taxonomy" id="174720"/>
    <lineage>
        <taxon>Eukaryota</taxon>
        <taxon>Metazoa</taxon>
        <taxon>Ecdysozoa</taxon>
        <taxon>Nematoda</taxon>
        <taxon>Chromadorea</taxon>
        <taxon>Rhabditida</taxon>
        <taxon>Tylenchina</taxon>
        <taxon>Panagrolaimomorpha</taxon>
        <taxon>Strongyloidoidea</taxon>
        <taxon>Strongyloididae</taxon>
        <taxon>Strongyloides</taxon>
    </lineage>
</organism>
<dbReference type="InterPro" id="IPR013087">
    <property type="entry name" value="Znf_C2H2_type"/>
</dbReference>
<feature type="region of interest" description="Disordered" evidence="1">
    <location>
        <begin position="157"/>
        <end position="178"/>
    </location>
</feature>
<evidence type="ECO:0000256" key="1">
    <source>
        <dbReference type="SAM" id="MobiDB-lite"/>
    </source>
</evidence>
<feature type="region of interest" description="Disordered" evidence="1">
    <location>
        <begin position="114"/>
        <end position="133"/>
    </location>
</feature>
<dbReference type="STRING" id="174720.A0A0N5BHR2"/>